<evidence type="ECO:0000256" key="2">
    <source>
        <dbReference type="SAM" id="Phobius"/>
    </source>
</evidence>
<dbReference type="InterPro" id="IPR036465">
    <property type="entry name" value="vWFA_dom_sf"/>
</dbReference>
<dbReference type="PANTHER" id="PTHR37947:SF1">
    <property type="entry name" value="BLL2462 PROTEIN"/>
    <property type="match status" value="1"/>
</dbReference>
<dbReference type="EMBL" id="JBHTJR010000014">
    <property type="protein sequence ID" value="MFD0991954.1"/>
    <property type="molecule type" value="Genomic_DNA"/>
</dbReference>
<keyword evidence="2" id="KW-0472">Membrane</keyword>
<protein>
    <submittedName>
        <fullName evidence="3">VWA domain-containing protein</fullName>
    </submittedName>
</protein>
<keyword evidence="2" id="KW-1133">Transmembrane helix</keyword>
<accession>A0ABW3JNP7</accession>
<dbReference type="SUPFAM" id="SSF53300">
    <property type="entry name" value="vWA-like"/>
    <property type="match status" value="1"/>
</dbReference>
<keyword evidence="2" id="KW-0812">Transmembrane</keyword>
<dbReference type="SUPFAM" id="SSF52317">
    <property type="entry name" value="Class I glutamine amidotransferase-like"/>
    <property type="match status" value="1"/>
</dbReference>
<organism evidence="3 4">
    <name type="scientific">Tenacibaculum geojense</name>
    <dbReference type="NCBI Taxonomy" id="915352"/>
    <lineage>
        <taxon>Bacteria</taxon>
        <taxon>Pseudomonadati</taxon>
        <taxon>Bacteroidota</taxon>
        <taxon>Flavobacteriia</taxon>
        <taxon>Flavobacteriales</taxon>
        <taxon>Flavobacteriaceae</taxon>
        <taxon>Tenacibaculum</taxon>
    </lineage>
</organism>
<name>A0ABW3JNP7_9FLAO</name>
<feature type="transmembrane region" description="Helical" evidence="2">
    <location>
        <begin position="647"/>
        <end position="664"/>
    </location>
</feature>
<gene>
    <name evidence="3" type="ORF">ACFQ1U_01940</name>
</gene>
<dbReference type="InterPro" id="IPR029062">
    <property type="entry name" value="Class_I_gatase-like"/>
</dbReference>
<sequence length="671" mass="76904">MQSITLLYIVLAVLIGVIIGYFQYFFKEKNTPKHTVILFFLKSLSIFFLILLLINPKLIKTTTENYKPVLSVLVDDSYSIKYLKQQELQQKILNSFKANATLKDKFDIQYFKFSEAISVADSIGFNGKQTNIYNALSRVKSIQNTHKSPIILISDGNQTIGNDYSYINIKNPVYPVIIGDTTKFEDIAITQLNVNKYSYVGNNFPVEVSVLYNGNKTIDAQLGVYKKGVKVFSKALKLSPNNKSTTINTNLTATSKGIHYYNVVVSKLPNEKNTVNNSKSFSLEVLDEQVKVLVLSNVLHPDLGALKKAIESNQQRKVTIAKPTAFKENIDNYQFVIFYQPDRTFANYLSKRDSNYLIVTGKNTDWNYVNRLSLGFTKSYTGQTEDYNAAYNANFLTFLQKDIGFDDFPPLKDVFGAMNLEEHQALLYQKIGAIETETPMLAFFEKGENKYATLFGEGIWKWRAANFRQQNSFEYFDAFVGNIVQYLSSNEKRNRLNVSVKNLYLANEIINFSALFLDSNYKFDNRASLTVKVTNTNTNTVKEYPFSLADNSYQVNLENLDSGEYKYTVSVNGQSFKKTGKFKVLDYNIEEQFNSANYYKLNQLALKTNGKLFFSNQEEELINGLINDKQYKITQKLITKEESLINWKWLLLLIAGLLAIEWFLRKYLGKI</sequence>
<dbReference type="InterPro" id="IPR019734">
    <property type="entry name" value="TPR_rpt"/>
</dbReference>
<keyword evidence="4" id="KW-1185">Reference proteome</keyword>
<reference evidence="4" key="1">
    <citation type="journal article" date="2019" name="Int. J. Syst. Evol. Microbiol.">
        <title>The Global Catalogue of Microorganisms (GCM) 10K type strain sequencing project: providing services to taxonomists for standard genome sequencing and annotation.</title>
        <authorList>
            <consortium name="The Broad Institute Genomics Platform"/>
            <consortium name="The Broad Institute Genome Sequencing Center for Infectious Disease"/>
            <person name="Wu L."/>
            <person name="Ma J."/>
        </authorList>
    </citation>
    <scope>NUCLEOTIDE SEQUENCE [LARGE SCALE GENOMIC DNA]</scope>
    <source>
        <strain evidence="4">CCUG 60527</strain>
    </source>
</reference>
<proteinExistence type="predicted"/>
<dbReference type="PROSITE" id="PS50005">
    <property type="entry name" value="TPR"/>
    <property type="match status" value="1"/>
</dbReference>
<feature type="repeat" description="TPR" evidence="1">
    <location>
        <begin position="209"/>
        <end position="242"/>
    </location>
</feature>
<keyword evidence="1" id="KW-0802">TPR repeat</keyword>
<evidence type="ECO:0000313" key="3">
    <source>
        <dbReference type="EMBL" id="MFD0991954.1"/>
    </source>
</evidence>
<evidence type="ECO:0000313" key="4">
    <source>
        <dbReference type="Proteomes" id="UP001597062"/>
    </source>
</evidence>
<feature type="transmembrane region" description="Helical" evidence="2">
    <location>
        <begin position="6"/>
        <end position="24"/>
    </location>
</feature>
<feature type="transmembrane region" description="Helical" evidence="2">
    <location>
        <begin position="36"/>
        <end position="54"/>
    </location>
</feature>
<evidence type="ECO:0000256" key="1">
    <source>
        <dbReference type="PROSITE-ProRule" id="PRU00339"/>
    </source>
</evidence>
<dbReference type="PANTHER" id="PTHR37947">
    <property type="entry name" value="BLL2462 PROTEIN"/>
    <property type="match status" value="1"/>
</dbReference>
<comment type="caution">
    <text evidence="3">The sequence shown here is derived from an EMBL/GenBank/DDBJ whole genome shotgun (WGS) entry which is preliminary data.</text>
</comment>
<dbReference type="RefSeq" id="WP_386104749.1">
    <property type="nucleotide sequence ID" value="NZ_JBHTJR010000014.1"/>
</dbReference>
<dbReference type="Proteomes" id="UP001597062">
    <property type="component" value="Unassembled WGS sequence"/>
</dbReference>